<evidence type="ECO:0000256" key="6">
    <source>
        <dbReference type="ARBA" id="ARBA00022989"/>
    </source>
</evidence>
<feature type="compositionally biased region" description="Acidic residues" evidence="8">
    <location>
        <begin position="216"/>
        <end position="228"/>
    </location>
</feature>
<keyword evidence="4" id="KW-1003">Cell membrane</keyword>
<comment type="similarity">
    <text evidence="2">Belongs to the CorA metal ion transporter (MIT) (TC 1.A.35) family.</text>
</comment>
<evidence type="ECO:0000256" key="8">
    <source>
        <dbReference type="SAM" id="MobiDB-lite"/>
    </source>
</evidence>
<dbReference type="PANTHER" id="PTHR46494">
    <property type="entry name" value="CORA FAMILY METAL ION TRANSPORTER (EUROFUNG)"/>
    <property type="match status" value="1"/>
</dbReference>
<evidence type="ECO:0000256" key="7">
    <source>
        <dbReference type="ARBA" id="ARBA00023136"/>
    </source>
</evidence>
<evidence type="ECO:0000256" key="2">
    <source>
        <dbReference type="ARBA" id="ARBA00009765"/>
    </source>
</evidence>
<dbReference type="InterPro" id="IPR045861">
    <property type="entry name" value="CorA_cytoplasmic_dom"/>
</dbReference>
<feature type="region of interest" description="Disordered" evidence="8">
    <location>
        <begin position="214"/>
        <end position="248"/>
    </location>
</feature>
<evidence type="ECO:0000313" key="9">
    <source>
        <dbReference type="EMBL" id="WEW61053.1"/>
    </source>
</evidence>
<dbReference type="AlphaFoldDB" id="A0AAF0DMA7"/>
<dbReference type="InterPro" id="IPR045863">
    <property type="entry name" value="CorA_TM1_TM2"/>
</dbReference>
<keyword evidence="7" id="KW-0472">Membrane</keyword>
<keyword evidence="10" id="KW-1185">Reference proteome</keyword>
<gene>
    <name evidence="9" type="ORF">PRK78_006542</name>
</gene>
<dbReference type="SUPFAM" id="SSF143865">
    <property type="entry name" value="CorA soluble domain-like"/>
    <property type="match status" value="1"/>
</dbReference>
<protein>
    <recommendedName>
        <fullName evidence="11">CorA family metal ion transporter</fullName>
    </recommendedName>
</protein>
<sequence>MSIALRDYAQCAENSSSSFPDIEAQPTTTSRKRNRNASSSSAHDAQDTDLTRADSSGSVKRRGRRSNTAQSYYPDGAAGQSGWHPGEEPGLDPSEPTLPAYAAPGEPLSPESISKRCDITVVDFSHDNIRVYQLDNDTLKSFLERDKEPWVVCRWINVNGLSWDVVRLLATHKRLHKLAIEDLMHSIDRTKADWYSDHTFVLLEMQKLIDLRSNEASEESDAGNDTEDGTSVKPELKASTSDKKVNKKGSMRGVLKDALLDLLTPKLAKRQLKRHGSQASLQPRAIRTLQRFRGGPNEDRIEFMERHAVLASRGLGVAIEQVSIFLHADNTVTSFFETSGDDIEGPIVQRLRSPGTILRESCDASMILQAILDAVTDLAIPVTRAYQDVIGELELEALTDPDIDQSTALYILTSEISVLRNAIQPLTSVINSLRDHSSGLDIKKVSSNTSFFHLGRPPSSVHPDGEGVGITSTVAISPMCQTYLGDVLDHCITITQQYDQMRRLADNMSVLIFNTIGAYQNESMKQLTLVTCMFLPLTFLTGYFGMNFTSFSGVHEHSDV</sequence>
<evidence type="ECO:0000256" key="1">
    <source>
        <dbReference type="ARBA" id="ARBA00004651"/>
    </source>
</evidence>
<dbReference type="Proteomes" id="UP001219355">
    <property type="component" value="Chromosome 4"/>
</dbReference>
<accession>A0AAF0DMA7</accession>
<evidence type="ECO:0000256" key="4">
    <source>
        <dbReference type="ARBA" id="ARBA00022475"/>
    </source>
</evidence>
<feature type="compositionally biased region" description="Basic and acidic residues" evidence="8">
    <location>
        <begin position="234"/>
        <end position="244"/>
    </location>
</feature>
<dbReference type="GO" id="GO:0000287">
    <property type="term" value="F:magnesium ion binding"/>
    <property type="evidence" value="ECO:0007669"/>
    <property type="project" value="TreeGrafter"/>
</dbReference>
<keyword evidence="3" id="KW-0813">Transport</keyword>
<feature type="region of interest" description="Disordered" evidence="8">
    <location>
        <begin position="1"/>
        <end position="109"/>
    </location>
</feature>
<reference evidence="9" key="1">
    <citation type="submission" date="2023-03" db="EMBL/GenBank/DDBJ databases">
        <title>Emydomyces testavorans Genome Sequence.</title>
        <authorList>
            <person name="Hoyer L."/>
        </authorList>
    </citation>
    <scope>NUCLEOTIDE SEQUENCE</scope>
    <source>
        <strain evidence="9">16-2883</strain>
    </source>
</reference>
<dbReference type="InterPro" id="IPR002523">
    <property type="entry name" value="MgTranspt_CorA/ZnTranspt_ZntB"/>
</dbReference>
<dbReference type="GO" id="GO:0015095">
    <property type="term" value="F:magnesium ion transmembrane transporter activity"/>
    <property type="evidence" value="ECO:0007669"/>
    <property type="project" value="TreeGrafter"/>
</dbReference>
<dbReference type="GO" id="GO:0015087">
    <property type="term" value="F:cobalt ion transmembrane transporter activity"/>
    <property type="evidence" value="ECO:0007669"/>
    <property type="project" value="TreeGrafter"/>
</dbReference>
<name>A0AAF0DMA7_9EURO</name>
<keyword evidence="6" id="KW-1133">Transmembrane helix</keyword>
<dbReference type="Gene3D" id="3.30.460.20">
    <property type="entry name" value="CorA soluble domain-like"/>
    <property type="match status" value="1"/>
</dbReference>
<keyword evidence="5" id="KW-0812">Transmembrane</keyword>
<dbReference type="Gene3D" id="1.20.58.340">
    <property type="entry name" value="Magnesium transport protein CorA, transmembrane region"/>
    <property type="match status" value="2"/>
</dbReference>
<evidence type="ECO:0000256" key="5">
    <source>
        <dbReference type="ARBA" id="ARBA00022692"/>
    </source>
</evidence>
<comment type="subcellular location">
    <subcellularLocation>
        <location evidence="1">Cell membrane</location>
        <topology evidence="1">Multi-pass membrane protein</topology>
    </subcellularLocation>
</comment>
<evidence type="ECO:0000313" key="10">
    <source>
        <dbReference type="Proteomes" id="UP001219355"/>
    </source>
</evidence>
<evidence type="ECO:0000256" key="3">
    <source>
        <dbReference type="ARBA" id="ARBA00022448"/>
    </source>
</evidence>
<proteinExistence type="inferred from homology"/>
<dbReference type="Pfam" id="PF01544">
    <property type="entry name" value="CorA"/>
    <property type="match status" value="1"/>
</dbReference>
<evidence type="ECO:0008006" key="11">
    <source>
        <dbReference type="Google" id="ProtNLM"/>
    </source>
</evidence>
<dbReference type="EMBL" id="CP120630">
    <property type="protein sequence ID" value="WEW61053.1"/>
    <property type="molecule type" value="Genomic_DNA"/>
</dbReference>
<dbReference type="GO" id="GO:0050897">
    <property type="term" value="F:cobalt ion binding"/>
    <property type="evidence" value="ECO:0007669"/>
    <property type="project" value="TreeGrafter"/>
</dbReference>
<dbReference type="SUPFAM" id="SSF144083">
    <property type="entry name" value="Magnesium transport protein CorA, transmembrane region"/>
    <property type="match status" value="1"/>
</dbReference>
<dbReference type="PANTHER" id="PTHR46494:SF1">
    <property type="entry name" value="CORA FAMILY METAL ION TRANSPORTER (EUROFUNG)"/>
    <property type="match status" value="1"/>
</dbReference>
<organism evidence="9 10">
    <name type="scientific">Emydomyces testavorans</name>
    <dbReference type="NCBI Taxonomy" id="2070801"/>
    <lineage>
        <taxon>Eukaryota</taxon>
        <taxon>Fungi</taxon>
        <taxon>Dikarya</taxon>
        <taxon>Ascomycota</taxon>
        <taxon>Pezizomycotina</taxon>
        <taxon>Eurotiomycetes</taxon>
        <taxon>Eurotiomycetidae</taxon>
        <taxon>Onygenales</taxon>
        <taxon>Nannizziopsiaceae</taxon>
        <taxon>Emydomyces</taxon>
    </lineage>
</organism>
<dbReference type="GO" id="GO:0005886">
    <property type="term" value="C:plasma membrane"/>
    <property type="evidence" value="ECO:0007669"/>
    <property type="project" value="UniProtKB-SubCell"/>
</dbReference>